<organism evidence="1 2">
    <name type="scientific">Amycolatopsis dendrobii</name>
    <dbReference type="NCBI Taxonomy" id="2760662"/>
    <lineage>
        <taxon>Bacteria</taxon>
        <taxon>Bacillati</taxon>
        <taxon>Actinomycetota</taxon>
        <taxon>Actinomycetes</taxon>
        <taxon>Pseudonocardiales</taxon>
        <taxon>Pseudonocardiaceae</taxon>
        <taxon>Amycolatopsis</taxon>
    </lineage>
</organism>
<reference evidence="1 2" key="1">
    <citation type="submission" date="2020-08" db="EMBL/GenBank/DDBJ databases">
        <title>Amycolatopsis sp. nov. DR6-1 isolated from Dendrobium heterocarpum.</title>
        <authorList>
            <person name="Tedsree N."/>
            <person name="Kuncharoen N."/>
            <person name="Likhitwitayawuid K."/>
            <person name="Tanasupawat S."/>
        </authorList>
    </citation>
    <scope>NUCLEOTIDE SEQUENCE [LARGE SCALE GENOMIC DNA]</scope>
    <source>
        <strain evidence="1 2">DR6-1</strain>
    </source>
</reference>
<proteinExistence type="predicted"/>
<dbReference type="AlphaFoldDB" id="A0A7W3VVF3"/>
<gene>
    <name evidence="1" type="ORF">H4281_11690</name>
</gene>
<protein>
    <submittedName>
        <fullName evidence="1">Uncharacterized protein</fullName>
    </submittedName>
</protein>
<keyword evidence="2" id="KW-1185">Reference proteome</keyword>
<dbReference type="Proteomes" id="UP000526734">
    <property type="component" value="Unassembled WGS sequence"/>
</dbReference>
<evidence type="ECO:0000313" key="1">
    <source>
        <dbReference type="EMBL" id="MBB1153796.1"/>
    </source>
</evidence>
<name>A0A7W3VVF3_9PSEU</name>
<evidence type="ECO:0000313" key="2">
    <source>
        <dbReference type="Proteomes" id="UP000526734"/>
    </source>
</evidence>
<accession>A0A7W3VVF3</accession>
<comment type="caution">
    <text evidence="1">The sequence shown here is derived from an EMBL/GenBank/DDBJ whole genome shotgun (WGS) entry which is preliminary data.</text>
</comment>
<sequence length="127" mass="13749">MFGNQQLTGRAVSFMSGIEVDVETMNQYAEVLDSLHEKISKINDYMRSTACDTSGFTGLFVVLQPVVQLVANLYGGTLDFGHSRLTSLSDGVKQAAQAYAHHDANSAQLLQQFIDQFDGIDSGRGAA</sequence>
<dbReference type="EMBL" id="JACGZW010000003">
    <property type="protein sequence ID" value="MBB1153796.1"/>
    <property type="molecule type" value="Genomic_DNA"/>
</dbReference>